<keyword evidence="3" id="KW-1185">Reference proteome</keyword>
<evidence type="ECO:0000313" key="3">
    <source>
        <dbReference type="Proteomes" id="UP000499080"/>
    </source>
</evidence>
<dbReference type="EMBL" id="BGPR01276405">
    <property type="protein sequence ID" value="GBN12266.1"/>
    <property type="molecule type" value="Genomic_DNA"/>
</dbReference>
<sequence length="63" mass="7171">MLCYLGLSLYPSSKIIKQQRGVGSSRLISSRFDRKHLPLPPPPEFTQLLFSHPTQPQKILPIL</sequence>
<evidence type="ECO:0000313" key="2">
    <source>
        <dbReference type="EMBL" id="GBN12371.1"/>
    </source>
</evidence>
<reference evidence="2 3" key="1">
    <citation type="journal article" date="2019" name="Sci. Rep.">
        <title>Orb-weaving spider Araneus ventricosus genome elucidates the spidroin gene catalogue.</title>
        <authorList>
            <person name="Kono N."/>
            <person name="Nakamura H."/>
            <person name="Ohtoshi R."/>
            <person name="Moran D.A.P."/>
            <person name="Shinohara A."/>
            <person name="Yoshida Y."/>
            <person name="Fujiwara M."/>
            <person name="Mori M."/>
            <person name="Tomita M."/>
            <person name="Arakawa K."/>
        </authorList>
    </citation>
    <scope>NUCLEOTIDE SEQUENCE [LARGE SCALE GENOMIC DNA]</scope>
</reference>
<evidence type="ECO:0000313" key="1">
    <source>
        <dbReference type="EMBL" id="GBN12266.1"/>
    </source>
</evidence>
<gene>
    <name evidence="2" type="ORF">AVEN_197966_1</name>
    <name evidence="1" type="ORF">AVEN_73827_1</name>
</gene>
<dbReference type="AlphaFoldDB" id="A0A4Y2LCB2"/>
<proteinExistence type="predicted"/>
<comment type="caution">
    <text evidence="2">The sequence shown here is derived from an EMBL/GenBank/DDBJ whole genome shotgun (WGS) entry which is preliminary data.</text>
</comment>
<dbReference type="Proteomes" id="UP000499080">
    <property type="component" value="Unassembled WGS sequence"/>
</dbReference>
<organism evidence="2 3">
    <name type="scientific">Araneus ventricosus</name>
    <name type="common">Orbweaver spider</name>
    <name type="synonym">Epeira ventricosa</name>
    <dbReference type="NCBI Taxonomy" id="182803"/>
    <lineage>
        <taxon>Eukaryota</taxon>
        <taxon>Metazoa</taxon>
        <taxon>Ecdysozoa</taxon>
        <taxon>Arthropoda</taxon>
        <taxon>Chelicerata</taxon>
        <taxon>Arachnida</taxon>
        <taxon>Araneae</taxon>
        <taxon>Araneomorphae</taxon>
        <taxon>Entelegynae</taxon>
        <taxon>Araneoidea</taxon>
        <taxon>Araneidae</taxon>
        <taxon>Araneus</taxon>
    </lineage>
</organism>
<name>A0A4Y2LCB2_ARAVE</name>
<accession>A0A4Y2LCB2</accession>
<feature type="non-terminal residue" evidence="2">
    <location>
        <position position="63"/>
    </location>
</feature>
<dbReference type="EMBL" id="BGPR01276447">
    <property type="protein sequence ID" value="GBN12371.1"/>
    <property type="molecule type" value="Genomic_DNA"/>
</dbReference>
<protein>
    <submittedName>
        <fullName evidence="2">Uncharacterized protein</fullName>
    </submittedName>
</protein>